<evidence type="ECO:0000313" key="4">
    <source>
        <dbReference type="Proteomes" id="UP001296873"/>
    </source>
</evidence>
<dbReference type="Proteomes" id="UP001296873">
    <property type="component" value="Unassembled WGS sequence"/>
</dbReference>
<sequence length="338" mass="37073">MAYENLTYAETEARVLELIDAHGVPDLNARSWAQYEDTVRAYAASGRLPGERDEPPASFYKARAAFIAISLRTLDQWLQGGELDIQAVRGAVRTLEMYPPKEHDTPPAQTSGRAGHQRQLPANTKARTAARLEKAFSDWRQRLFTSVRRLGRCVDAIAVCLSVGCRPHELAEGVHVRVDGRILVIRFAGSKVNERRQTGQPHATVFIEYDETDPVVAYLAQSVPTGEITVRCDEYRLRYALKCAARDAFGDAGEGVSPYVARHLVAASLSDGDASVRAITLGHASTRTFKTYGRGCKGQGPKVLDAEGDRPVRNPDRSPEVDSEPAADMEAPQPAYAP</sequence>
<dbReference type="EMBL" id="NRRL01000233">
    <property type="protein sequence ID" value="MBK1671581.1"/>
    <property type="molecule type" value="Genomic_DNA"/>
</dbReference>
<keyword evidence="1" id="KW-0233">DNA recombination</keyword>
<accession>A0ABS1DM03</accession>
<dbReference type="Gene3D" id="1.10.443.10">
    <property type="entry name" value="Intergrase catalytic core"/>
    <property type="match status" value="1"/>
</dbReference>
<dbReference type="RefSeq" id="WP_200344643.1">
    <property type="nucleotide sequence ID" value="NZ_NRRL01000233.1"/>
</dbReference>
<evidence type="ECO:0000256" key="1">
    <source>
        <dbReference type="ARBA" id="ARBA00023172"/>
    </source>
</evidence>
<evidence type="ECO:0008006" key="5">
    <source>
        <dbReference type="Google" id="ProtNLM"/>
    </source>
</evidence>
<evidence type="ECO:0000313" key="3">
    <source>
        <dbReference type="EMBL" id="MBK1671581.1"/>
    </source>
</evidence>
<evidence type="ECO:0000256" key="2">
    <source>
        <dbReference type="SAM" id="MobiDB-lite"/>
    </source>
</evidence>
<keyword evidence="4" id="KW-1185">Reference proteome</keyword>
<dbReference type="InterPro" id="IPR013762">
    <property type="entry name" value="Integrase-like_cat_sf"/>
</dbReference>
<reference evidence="3 4" key="1">
    <citation type="journal article" date="2020" name="Microorganisms">
        <title>Osmotic Adaptation and Compatible Solute Biosynthesis of Phototrophic Bacteria as Revealed from Genome Analyses.</title>
        <authorList>
            <person name="Imhoff J.F."/>
            <person name="Rahn T."/>
            <person name="Kunzel S."/>
            <person name="Keller A."/>
            <person name="Neulinger S.C."/>
        </authorList>
    </citation>
    <scope>NUCLEOTIDE SEQUENCE [LARGE SCALE GENOMIC DNA]</scope>
    <source>
        <strain evidence="3 4">DSM 9895</strain>
    </source>
</reference>
<organism evidence="3 4">
    <name type="scientific">Rhodovibrio sodomensis</name>
    <dbReference type="NCBI Taxonomy" id="1088"/>
    <lineage>
        <taxon>Bacteria</taxon>
        <taxon>Pseudomonadati</taxon>
        <taxon>Pseudomonadota</taxon>
        <taxon>Alphaproteobacteria</taxon>
        <taxon>Rhodospirillales</taxon>
        <taxon>Rhodovibrionaceae</taxon>
        <taxon>Rhodovibrio</taxon>
    </lineage>
</organism>
<dbReference type="SUPFAM" id="SSF56349">
    <property type="entry name" value="DNA breaking-rejoining enzymes"/>
    <property type="match status" value="1"/>
</dbReference>
<comment type="caution">
    <text evidence="3">The sequence shown here is derived from an EMBL/GenBank/DDBJ whole genome shotgun (WGS) entry which is preliminary data.</text>
</comment>
<proteinExistence type="predicted"/>
<feature type="compositionally biased region" description="Basic and acidic residues" evidence="2">
    <location>
        <begin position="304"/>
        <end position="320"/>
    </location>
</feature>
<protein>
    <recommendedName>
        <fullName evidence="5">Tyr recombinase domain-containing protein</fullName>
    </recommendedName>
</protein>
<dbReference type="InterPro" id="IPR011010">
    <property type="entry name" value="DNA_brk_join_enz"/>
</dbReference>
<gene>
    <name evidence="3" type="ORF">CKO28_26660</name>
</gene>
<feature type="region of interest" description="Disordered" evidence="2">
    <location>
        <begin position="98"/>
        <end position="121"/>
    </location>
</feature>
<feature type="region of interest" description="Disordered" evidence="2">
    <location>
        <begin position="292"/>
        <end position="338"/>
    </location>
</feature>
<name>A0ABS1DM03_9PROT</name>